<protein>
    <recommendedName>
        <fullName evidence="1">HD domain-containing protein</fullName>
    </recommendedName>
</protein>
<sequence length="195" mass="22156">MRDIMSSNKERFVELLKQVDRPGIDNLLSYILSETDFFTAPASATYHGACEGGLLDHSLAVYDNLVVLAKTFFESYDHQSLIVCALLHDICKANFYRRGYRNRKNETTGQWEKVEVYEINDQMPLGHGEKSVIILQRYIQLTIDEMMAIRWHMGGFDDSARGYAGAQCLSSAMKNHPLLVALHMADMATCYFTGK</sequence>
<accession>A0A645C9J8</accession>
<gene>
    <name evidence="2" type="ORF">SDC9_119820</name>
</gene>
<evidence type="ECO:0000259" key="1">
    <source>
        <dbReference type="Pfam" id="PF01966"/>
    </source>
</evidence>
<proteinExistence type="predicted"/>
<dbReference type="Gene3D" id="1.10.3210.10">
    <property type="entry name" value="Hypothetical protein af1432"/>
    <property type="match status" value="1"/>
</dbReference>
<comment type="caution">
    <text evidence="2">The sequence shown here is derived from an EMBL/GenBank/DDBJ whole genome shotgun (WGS) entry which is preliminary data.</text>
</comment>
<dbReference type="SUPFAM" id="SSF109604">
    <property type="entry name" value="HD-domain/PDEase-like"/>
    <property type="match status" value="1"/>
</dbReference>
<dbReference type="EMBL" id="VSSQ01024994">
    <property type="protein sequence ID" value="MPM72844.1"/>
    <property type="molecule type" value="Genomic_DNA"/>
</dbReference>
<dbReference type="Pfam" id="PF01966">
    <property type="entry name" value="HD"/>
    <property type="match status" value="1"/>
</dbReference>
<feature type="domain" description="HD" evidence="1">
    <location>
        <begin position="55"/>
        <end position="129"/>
    </location>
</feature>
<organism evidence="2">
    <name type="scientific">bioreactor metagenome</name>
    <dbReference type="NCBI Taxonomy" id="1076179"/>
    <lineage>
        <taxon>unclassified sequences</taxon>
        <taxon>metagenomes</taxon>
        <taxon>ecological metagenomes</taxon>
    </lineage>
</organism>
<name>A0A645C9J8_9ZZZZ</name>
<reference evidence="2" key="1">
    <citation type="submission" date="2019-08" db="EMBL/GenBank/DDBJ databases">
        <authorList>
            <person name="Kucharzyk K."/>
            <person name="Murdoch R.W."/>
            <person name="Higgins S."/>
            <person name="Loffler F."/>
        </authorList>
    </citation>
    <scope>NUCLEOTIDE SEQUENCE</scope>
</reference>
<dbReference type="InterPro" id="IPR006674">
    <property type="entry name" value="HD_domain"/>
</dbReference>
<evidence type="ECO:0000313" key="2">
    <source>
        <dbReference type="EMBL" id="MPM72844.1"/>
    </source>
</evidence>
<dbReference type="AlphaFoldDB" id="A0A645C9J8"/>